<name>M9LXX5_PSEA3</name>
<dbReference type="Proteomes" id="UP000011976">
    <property type="component" value="Unassembled WGS sequence"/>
</dbReference>
<proteinExistence type="predicted"/>
<reference evidence="2" key="1">
    <citation type="journal article" date="2013" name="Genome Announc.">
        <title>Genome sequence of the basidiomycetous yeast Pseudozyma antarctica T-34, a producer of the glycolipid biosurfactants mannosylerythritol lipids.</title>
        <authorList>
            <person name="Morita T."/>
            <person name="Koike H."/>
            <person name="Koyama Y."/>
            <person name="Hagiwara H."/>
            <person name="Ito E."/>
            <person name="Fukuoka T."/>
            <person name="Imura T."/>
            <person name="Machida M."/>
            <person name="Kitamoto D."/>
        </authorList>
    </citation>
    <scope>NUCLEOTIDE SEQUENCE [LARGE SCALE GENOMIC DNA]</scope>
    <source>
        <strain evidence="2">T-34</strain>
    </source>
</reference>
<protein>
    <submittedName>
        <fullName evidence="1">Uncharacterized protein</fullName>
    </submittedName>
</protein>
<evidence type="ECO:0000313" key="2">
    <source>
        <dbReference type="Proteomes" id="UP000011976"/>
    </source>
</evidence>
<organism evidence="1 2">
    <name type="scientific">Pseudozyma antarctica (strain T-34)</name>
    <name type="common">Yeast</name>
    <name type="synonym">Candida antarctica</name>
    <dbReference type="NCBI Taxonomy" id="1151754"/>
    <lineage>
        <taxon>Eukaryota</taxon>
        <taxon>Fungi</taxon>
        <taxon>Dikarya</taxon>
        <taxon>Basidiomycota</taxon>
        <taxon>Ustilaginomycotina</taxon>
        <taxon>Ustilaginomycetes</taxon>
        <taxon>Ustilaginales</taxon>
        <taxon>Ustilaginaceae</taxon>
        <taxon>Moesziomyces</taxon>
    </lineage>
</organism>
<accession>M9LXX5</accession>
<sequence length="154" mass="17290">MEFTQPAEASTILTYWESNNIVRTQNVYHFKIESVHHGKAGRQQGGDWFQLAPLYCSGVSGSSTYVQSRIMSQQSGRQKEYSDEGGVIIFNIGIPACQQSSVDDGRKVIDQFIDLLRGYADDPNVTIESAHYEPATATIFINDPTERIEPIERQ</sequence>
<dbReference type="AlphaFoldDB" id="M9LXX5"/>
<dbReference type="OrthoDB" id="2557317at2759"/>
<dbReference type="EMBL" id="DF196782">
    <property type="protein sequence ID" value="GAC75484.1"/>
    <property type="molecule type" value="Genomic_DNA"/>
</dbReference>
<evidence type="ECO:0000313" key="1">
    <source>
        <dbReference type="EMBL" id="GAC75484.1"/>
    </source>
</evidence>
<gene>
    <name evidence="1" type="ORF">PANT_16c00004</name>
</gene>